<comment type="cofactor">
    <cofactor evidence="1 13">
        <name>Mn(2+)</name>
        <dbReference type="ChEBI" id="CHEBI:29035"/>
    </cofactor>
</comment>
<dbReference type="EMBL" id="LR746277">
    <property type="protein sequence ID" value="CAA7408181.1"/>
    <property type="molecule type" value="Genomic_DNA"/>
</dbReference>
<comment type="pathway">
    <text evidence="3">Protein modification; protein glycosylation.</text>
</comment>
<evidence type="ECO:0000256" key="5">
    <source>
        <dbReference type="ARBA" id="ARBA00022676"/>
    </source>
</evidence>
<keyword evidence="7 13" id="KW-0812">Transmembrane</keyword>
<dbReference type="AlphaFoldDB" id="A0A7I8LDT0"/>
<keyword evidence="12 13" id="KW-0464">Manganese</keyword>
<keyword evidence="10 13" id="KW-0333">Golgi apparatus</keyword>
<keyword evidence="9 13" id="KW-1133">Transmembrane helix</keyword>
<evidence type="ECO:0000256" key="12">
    <source>
        <dbReference type="ARBA" id="ARBA00023211"/>
    </source>
</evidence>
<accession>A0A7I8LDT0</accession>
<evidence type="ECO:0000256" key="1">
    <source>
        <dbReference type="ARBA" id="ARBA00001936"/>
    </source>
</evidence>
<reference evidence="14" key="1">
    <citation type="submission" date="2020-02" db="EMBL/GenBank/DDBJ databases">
        <authorList>
            <person name="Scholz U."/>
            <person name="Mascher M."/>
            <person name="Fiebig A."/>
        </authorList>
    </citation>
    <scope>NUCLEOTIDE SEQUENCE</scope>
</reference>
<evidence type="ECO:0000256" key="4">
    <source>
        <dbReference type="ARBA" id="ARBA00008661"/>
    </source>
</evidence>
<evidence type="ECO:0000256" key="13">
    <source>
        <dbReference type="RuleBase" id="RU363063"/>
    </source>
</evidence>
<sequence>MALSPPPSALPQMRTLEKVALLLVPVFLAALIFALNFSGEFHLLSRGNLRLSAFTSPTPDGQSAAAPPPGPEFRLLMGILTLGNRYLPRHRLRMLHALQPPVAAQIDVKFVLCNLSRDDEKTLVALEVMLYDDILILNCKENMNGGKTYSFFSSLPGLFGGGANGSGRPYDFVMKADDDTIFMFPKLVESLRIQPREDLYWGHLVPAANGLPLFMAGMAYVLSWDLVEWIASSETVKNHTVGPEDTVVGEWLRDGGRGKNVRSTRAPHLNFDTKPVSYDYPYPPYTFVPNTISVHRLKDDDKLAETLRYFNVTAGFKPSKFYHL</sequence>
<dbReference type="GO" id="GO:0016758">
    <property type="term" value="F:hexosyltransferase activity"/>
    <property type="evidence" value="ECO:0007669"/>
    <property type="project" value="InterPro"/>
</dbReference>
<keyword evidence="6" id="KW-0808">Transferase</keyword>
<protein>
    <recommendedName>
        <fullName evidence="13">Hexosyltransferase</fullName>
        <ecNumber evidence="13">2.4.1.-</ecNumber>
    </recommendedName>
</protein>
<evidence type="ECO:0000256" key="8">
    <source>
        <dbReference type="ARBA" id="ARBA00022968"/>
    </source>
</evidence>
<evidence type="ECO:0000313" key="14">
    <source>
        <dbReference type="EMBL" id="CAA7408181.1"/>
    </source>
</evidence>
<evidence type="ECO:0000256" key="11">
    <source>
        <dbReference type="ARBA" id="ARBA00023136"/>
    </source>
</evidence>
<dbReference type="PANTHER" id="PTHR11214:SF351">
    <property type="entry name" value="BETA-1,3-GALACTOSYLTRANSFERASE PVG3"/>
    <property type="match status" value="1"/>
</dbReference>
<keyword evidence="5 13" id="KW-0328">Glycosyltransferase</keyword>
<dbReference type="UniPathway" id="UPA00378"/>
<keyword evidence="15" id="KW-1185">Reference proteome</keyword>
<proteinExistence type="inferred from homology"/>
<evidence type="ECO:0000256" key="3">
    <source>
        <dbReference type="ARBA" id="ARBA00004922"/>
    </source>
</evidence>
<keyword evidence="8 13" id="KW-0735">Signal-anchor</keyword>
<comment type="subcellular location">
    <subcellularLocation>
        <location evidence="2 13">Golgi apparatus membrane</location>
        <topology evidence="2 13">Single-pass type II membrane protein</topology>
    </subcellularLocation>
</comment>
<dbReference type="EC" id="2.4.1.-" evidence="13"/>
<dbReference type="OrthoDB" id="2139606at2759"/>
<dbReference type="InterPro" id="IPR002659">
    <property type="entry name" value="Glyco_trans_31"/>
</dbReference>
<dbReference type="Proteomes" id="UP000663760">
    <property type="component" value="Chromosome 14"/>
</dbReference>
<evidence type="ECO:0000256" key="2">
    <source>
        <dbReference type="ARBA" id="ARBA00004323"/>
    </source>
</evidence>
<comment type="similarity">
    <text evidence="4 13">Belongs to the glycosyltransferase 31 family.</text>
</comment>
<evidence type="ECO:0000256" key="7">
    <source>
        <dbReference type="ARBA" id="ARBA00022692"/>
    </source>
</evidence>
<keyword evidence="11 13" id="KW-0472">Membrane</keyword>
<gene>
    <name evidence="14" type="ORF">SI8410_14018859</name>
</gene>
<dbReference type="PANTHER" id="PTHR11214">
    <property type="entry name" value="BETA-1,3-N-ACETYLGLUCOSAMINYLTRANSFERASE"/>
    <property type="match status" value="1"/>
</dbReference>
<evidence type="ECO:0000256" key="9">
    <source>
        <dbReference type="ARBA" id="ARBA00022989"/>
    </source>
</evidence>
<dbReference type="Gene3D" id="3.90.550.50">
    <property type="match status" value="1"/>
</dbReference>
<evidence type="ECO:0000256" key="6">
    <source>
        <dbReference type="ARBA" id="ARBA00022679"/>
    </source>
</evidence>
<evidence type="ECO:0000313" key="15">
    <source>
        <dbReference type="Proteomes" id="UP000663760"/>
    </source>
</evidence>
<feature type="transmembrane region" description="Helical" evidence="13">
    <location>
        <begin position="20"/>
        <end position="37"/>
    </location>
</feature>
<name>A0A7I8LDT0_SPIIN</name>
<evidence type="ECO:0000256" key="10">
    <source>
        <dbReference type="ARBA" id="ARBA00023034"/>
    </source>
</evidence>
<dbReference type="GO" id="GO:0000139">
    <property type="term" value="C:Golgi membrane"/>
    <property type="evidence" value="ECO:0007669"/>
    <property type="project" value="UniProtKB-SubCell"/>
</dbReference>
<organism evidence="14 15">
    <name type="scientific">Spirodela intermedia</name>
    <name type="common">Intermediate duckweed</name>
    <dbReference type="NCBI Taxonomy" id="51605"/>
    <lineage>
        <taxon>Eukaryota</taxon>
        <taxon>Viridiplantae</taxon>
        <taxon>Streptophyta</taxon>
        <taxon>Embryophyta</taxon>
        <taxon>Tracheophyta</taxon>
        <taxon>Spermatophyta</taxon>
        <taxon>Magnoliopsida</taxon>
        <taxon>Liliopsida</taxon>
        <taxon>Araceae</taxon>
        <taxon>Lemnoideae</taxon>
        <taxon>Spirodela</taxon>
    </lineage>
</organism>